<keyword evidence="1" id="KW-0732">Signal</keyword>
<dbReference type="PROSITE" id="PS51257">
    <property type="entry name" value="PROKAR_LIPOPROTEIN"/>
    <property type="match status" value="1"/>
</dbReference>
<gene>
    <name evidence="2" type="ORF">KIN20_030761</name>
</gene>
<evidence type="ECO:0000313" key="3">
    <source>
        <dbReference type="Proteomes" id="UP001196413"/>
    </source>
</evidence>
<feature type="signal peptide" evidence="1">
    <location>
        <begin position="1"/>
        <end position="22"/>
    </location>
</feature>
<proteinExistence type="predicted"/>
<dbReference type="AlphaFoldDB" id="A0AAD5R4J4"/>
<organism evidence="2 3">
    <name type="scientific">Parelaphostrongylus tenuis</name>
    <name type="common">Meningeal worm</name>
    <dbReference type="NCBI Taxonomy" id="148309"/>
    <lineage>
        <taxon>Eukaryota</taxon>
        <taxon>Metazoa</taxon>
        <taxon>Ecdysozoa</taxon>
        <taxon>Nematoda</taxon>
        <taxon>Chromadorea</taxon>
        <taxon>Rhabditida</taxon>
        <taxon>Rhabditina</taxon>
        <taxon>Rhabditomorpha</taxon>
        <taxon>Strongyloidea</taxon>
        <taxon>Metastrongylidae</taxon>
        <taxon>Parelaphostrongylus</taxon>
    </lineage>
</organism>
<comment type="caution">
    <text evidence="2">The sequence shown here is derived from an EMBL/GenBank/DDBJ whole genome shotgun (WGS) entry which is preliminary data.</text>
</comment>
<keyword evidence="3" id="KW-1185">Reference proteome</keyword>
<evidence type="ECO:0008006" key="4">
    <source>
        <dbReference type="Google" id="ProtNLM"/>
    </source>
</evidence>
<dbReference type="Proteomes" id="UP001196413">
    <property type="component" value="Unassembled WGS sequence"/>
</dbReference>
<protein>
    <recommendedName>
        <fullName evidence="4">Secreted protein</fullName>
    </recommendedName>
</protein>
<accession>A0AAD5R4J4</accession>
<evidence type="ECO:0000256" key="1">
    <source>
        <dbReference type="SAM" id="SignalP"/>
    </source>
</evidence>
<dbReference type="EMBL" id="JAHQIW010006501">
    <property type="protein sequence ID" value="KAJ1369332.1"/>
    <property type="molecule type" value="Genomic_DNA"/>
</dbReference>
<sequence>MERYMMGSVVMPLVATISTASGCGVMSAGQGSTRTCTVTGFTTLHVTMVHTSVANSVGLPGISTSETGAKGFVKRLVMQTASQL</sequence>
<feature type="chain" id="PRO_5042249651" description="Secreted protein" evidence="1">
    <location>
        <begin position="23"/>
        <end position="84"/>
    </location>
</feature>
<reference evidence="2" key="1">
    <citation type="submission" date="2021-06" db="EMBL/GenBank/DDBJ databases">
        <title>Parelaphostrongylus tenuis whole genome reference sequence.</title>
        <authorList>
            <person name="Garwood T.J."/>
            <person name="Larsen P.A."/>
            <person name="Fountain-Jones N.M."/>
            <person name="Garbe J.R."/>
            <person name="Macchietto M.G."/>
            <person name="Kania S.A."/>
            <person name="Gerhold R.W."/>
            <person name="Richards J.E."/>
            <person name="Wolf T.M."/>
        </authorList>
    </citation>
    <scope>NUCLEOTIDE SEQUENCE</scope>
    <source>
        <strain evidence="2">MNPRO001-30</strain>
        <tissue evidence="2">Meninges</tissue>
    </source>
</reference>
<evidence type="ECO:0000313" key="2">
    <source>
        <dbReference type="EMBL" id="KAJ1369332.1"/>
    </source>
</evidence>
<name>A0AAD5R4J4_PARTN</name>